<keyword evidence="1" id="KW-0805">Transcription regulation</keyword>
<evidence type="ECO:0000256" key="2">
    <source>
        <dbReference type="ARBA" id="ARBA00023163"/>
    </source>
</evidence>
<protein>
    <submittedName>
        <fullName evidence="4">AraC family transcriptional activator of pyochelin receptor</fullName>
    </submittedName>
</protein>
<comment type="caution">
    <text evidence="4">The sequence shown here is derived from an EMBL/GenBank/DDBJ whole genome shotgun (WGS) entry which is preliminary data.</text>
</comment>
<evidence type="ECO:0000313" key="5">
    <source>
        <dbReference type="Proteomes" id="UP000538147"/>
    </source>
</evidence>
<dbReference type="PANTHER" id="PTHR47893:SF1">
    <property type="entry name" value="REGULATORY PROTEIN PCHR"/>
    <property type="match status" value="1"/>
</dbReference>
<keyword evidence="5" id="KW-1185">Reference proteome</keyword>
<organism evidence="4 5">
    <name type="scientific">Polymorphobacter multimanifer</name>
    <dbReference type="NCBI Taxonomy" id="1070431"/>
    <lineage>
        <taxon>Bacteria</taxon>
        <taxon>Pseudomonadati</taxon>
        <taxon>Pseudomonadota</taxon>
        <taxon>Alphaproteobacteria</taxon>
        <taxon>Sphingomonadales</taxon>
        <taxon>Sphingosinicellaceae</taxon>
        <taxon>Polymorphobacter</taxon>
    </lineage>
</organism>
<dbReference type="InterPro" id="IPR053142">
    <property type="entry name" value="PchR_regulatory_protein"/>
</dbReference>
<dbReference type="PANTHER" id="PTHR47893">
    <property type="entry name" value="REGULATORY PROTEIN PCHR"/>
    <property type="match status" value="1"/>
</dbReference>
<evidence type="ECO:0000256" key="1">
    <source>
        <dbReference type="ARBA" id="ARBA00023015"/>
    </source>
</evidence>
<dbReference type="EMBL" id="JACIIV010000033">
    <property type="protein sequence ID" value="MBB6229133.1"/>
    <property type="molecule type" value="Genomic_DNA"/>
</dbReference>
<dbReference type="RefSeq" id="WP_184202592.1">
    <property type="nucleotide sequence ID" value="NZ_JACIIV010000033.1"/>
</dbReference>
<proteinExistence type="predicted"/>
<dbReference type="PROSITE" id="PS01124">
    <property type="entry name" value="HTH_ARAC_FAMILY_2"/>
    <property type="match status" value="1"/>
</dbReference>
<reference evidence="4 5" key="1">
    <citation type="submission" date="2020-08" db="EMBL/GenBank/DDBJ databases">
        <title>Genomic Encyclopedia of Type Strains, Phase IV (KMG-IV): sequencing the most valuable type-strain genomes for metagenomic binning, comparative biology and taxonomic classification.</title>
        <authorList>
            <person name="Goeker M."/>
        </authorList>
    </citation>
    <scope>NUCLEOTIDE SEQUENCE [LARGE SCALE GENOMIC DNA]</scope>
    <source>
        <strain evidence="4 5">DSM 102189</strain>
    </source>
</reference>
<dbReference type="InterPro" id="IPR009057">
    <property type="entry name" value="Homeodomain-like_sf"/>
</dbReference>
<name>A0A841LDN9_9SPHN</name>
<dbReference type="SMART" id="SM00342">
    <property type="entry name" value="HTH_ARAC"/>
    <property type="match status" value="1"/>
</dbReference>
<sequence>MNGAGLTAMLCPDGAQPFHSSVSGRSARACGLFLATDDIADTGTDAVHEIKLALEKGNPLQASLNAPPGAVSRLCAPVDPWFQGAARELAFEARALEMSALALTWLTGCALTGKLPLRNERYAYAAREVLERRLDHPPSLIELAREVGINARSLTDAFRACFGTSIAAYVTARRLDLAAILLEQGMSPTEAARRVGYTPSHLSNAIHRRFGIRPQDMRTHHSG</sequence>
<dbReference type="Gene3D" id="1.10.10.60">
    <property type="entry name" value="Homeodomain-like"/>
    <property type="match status" value="1"/>
</dbReference>
<dbReference type="GO" id="GO:0003700">
    <property type="term" value="F:DNA-binding transcription factor activity"/>
    <property type="evidence" value="ECO:0007669"/>
    <property type="project" value="InterPro"/>
</dbReference>
<keyword evidence="2" id="KW-0804">Transcription</keyword>
<dbReference type="AlphaFoldDB" id="A0A841LDN9"/>
<dbReference type="GO" id="GO:0043565">
    <property type="term" value="F:sequence-specific DNA binding"/>
    <property type="evidence" value="ECO:0007669"/>
    <property type="project" value="InterPro"/>
</dbReference>
<gene>
    <name evidence="4" type="ORF">FHS79_003334</name>
</gene>
<dbReference type="Proteomes" id="UP000538147">
    <property type="component" value="Unassembled WGS sequence"/>
</dbReference>
<feature type="domain" description="HTH araC/xylS-type" evidence="3">
    <location>
        <begin position="124"/>
        <end position="220"/>
    </location>
</feature>
<dbReference type="InterPro" id="IPR018060">
    <property type="entry name" value="HTH_AraC"/>
</dbReference>
<evidence type="ECO:0000313" key="4">
    <source>
        <dbReference type="EMBL" id="MBB6229133.1"/>
    </source>
</evidence>
<keyword evidence="4" id="KW-0675">Receptor</keyword>
<dbReference type="SUPFAM" id="SSF46689">
    <property type="entry name" value="Homeodomain-like"/>
    <property type="match status" value="1"/>
</dbReference>
<evidence type="ECO:0000259" key="3">
    <source>
        <dbReference type="PROSITE" id="PS01124"/>
    </source>
</evidence>
<dbReference type="Pfam" id="PF12833">
    <property type="entry name" value="HTH_18"/>
    <property type="match status" value="1"/>
</dbReference>
<accession>A0A841LDN9</accession>